<dbReference type="EMBL" id="AVOT02068873">
    <property type="protein sequence ID" value="MBW0559946.1"/>
    <property type="molecule type" value="Genomic_DNA"/>
</dbReference>
<gene>
    <name evidence="17" type="ORF">O181_099661</name>
</gene>
<evidence type="ECO:0000256" key="8">
    <source>
        <dbReference type="ARBA" id="ARBA00022884"/>
    </source>
</evidence>
<dbReference type="GO" id="GO:0046872">
    <property type="term" value="F:metal ion binding"/>
    <property type="evidence" value="ECO:0007669"/>
    <property type="project" value="UniProtKB-KW"/>
</dbReference>
<dbReference type="GO" id="GO:0003964">
    <property type="term" value="F:RNA-directed DNA polymerase activity"/>
    <property type="evidence" value="ECO:0007669"/>
    <property type="project" value="UniProtKB-KW"/>
</dbReference>
<evidence type="ECO:0000256" key="10">
    <source>
        <dbReference type="ARBA" id="ARBA00022918"/>
    </source>
</evidence>
<dbReference type="GO" id="GO:0016787">
    <property type="term" value="F:hydrolase activity"/>
    <property type="evidence" value="ECO:0007669"/>
    <property type="project" value="UniProtKB-KW"/>
</dbReference>
<accession>A0A9Q3JD90</accession>
<evidence type="ECO:0000313" key="17">
    <source>
        <dbReference type="EMBL" id="MBW0559946.1"/>
    </source>
</evidence>
<dbReference type="SUPFAM" id="SSF53098">
    <property type="entry name" value="Ribonuclease H-like"/>
    <property type="match status" value="1"/>
</dbReference>
<dbReference type="GO" id="GO:0003887">
    <property type="term" value="F:DNA-directed DNA polymerase activity"/>
    <property type="evidence" value="ECO:0007669"/>
    <property type="project" value="UniProtKB-KW"/>
</dbReference>
<dbReference type="GO" id="GO:0032196">
    <property type="term" value="P:transposition"/>
    <property type="evidence" value="ECO:0007669"/>
    <property type="project" value="UniProtKB-KW"/>
</dbReference>
<dbReference type="Gene3D" id="3.30.420.10">
    <property type="entry name" value="Ribonuclease H-like superfamily/Ribonuclease H"/>
    <property type="match status" value="1"/>
</dbReference>
<dbReference type="GO" id="GO:0003723">
    <property type="term" value="F:RNA binding"/>
    <property type="evidence" value="ECO:0007669"/>
    <property type="project" value="UniProtKB-KW"/>
</dbReference>
<keyword evidence="18" id="KW-1185">Reference proteome</keyword>
<evidence type="ECO:0000256" key="3">
    <source>
        <dbReference type="ARBA" id="ARBA00022722"/>
    </source>
</evidence>
<dbReference type="InterPro" id="IPR036397">
    <property type="entry name" value="RNaseH_sf"/>
</dbReference>
<dbReference type="GO" id="GO:0006310">
    <property type="term" value="P:DNA recombination"/>
    <property type="evidence" value="ECO:0007669"/>
    <property type="project" value="UniProtKB-KW"/>
</dbReference>
<feature type="domain" description="Integrase catalytic" evidence="16">
    <location>
        <begin position="1"/>
        <end position="81"/>
    </location>
</feature>
<evidence type="ECO:0000259" key="16">
    <source>
        <dbReference type="PROSITE" id="PS50994"/>
    </source>
</evidence>
<feature type="compositionally biased region" description="Low complexity" evidence="15">
    <location>
        <begin position="186"/>
        <end position="199"/>
    </location>
</feature>
<dbReference type="GO" id="GO:0015074">
    <property type="term" value="P:DNA integration"/>
    <property type="evidence" value="ECO:0007669"/>
    <property type="project" value="UniProtKB-KW"/>
</dbReference>
<dbReference type="PROSITE" id="PS50994">
    <property type="entry name" value="INTEGRASE"/>
    <property type="match status" value="1"/>
</dbReference>
<evidence type="ECO:0000256" key="1">
    <source>
        <dbReference type="ARBA" id="ARBA00022578"/>
    </source>
</evidence>
<dbReference type="PANTHER" id="PTHR42648">
    <property type="entry name" value="TRANSPOSASE, PUTATIVE-RELATED"/>
    <property type="match status" value="1"/>
</dbReference>
<dbReference type="InterPro" id="IPR039537">
    <property type="entry name" value="Retrotran_Ty1/copia-like"/>
</dbReference>
<evidence type="ECO:0000256" key="15">
    <source>
        <dbReference type="SAM" id="MobiDB-lite"/>
    </source>
</evidence>
<keyword evidence="9" id="KW-0229">DNA integration</keyword>
<dbReference type="GO" id="GO:0004519">
    <property type="term" value="F:endonuclease activity"/>
    <property type="evidence" value="ECO:0007669"/>
    <property type="project" value="UniProtKB-KW"/>
</dbReference>
<keyword evidence="8" id="KW-0694">RNA-binding</keyword>
<keyword evidence="11" id="KW-0239">DNA-directed DNA polymerase</keyword>
<protein>
    <recommendedName>
        <fullName evidence="16">Integrase catalytic domain-containing protein</fullName>
    </recommendedName>
</protein>
<keyword evidence="11" id="KW-0808">Transferase</keyword>
<evidence type="ECO:0000256" key="4">
    <source>
        <dbReference type="ARBA" id="ARBA00022723"/>
    </source>
</evidence>
<evidence type="ECO:0000256" key="11">
    <source>
        <dbReference type="ARBA" id="ARBA00022932"/>
    </source>
</evidence>
<evidence type="ECO:0000256" key="14">
    <source>
        <dbReference type="ARBA" id="ARBA00049244"/>
    </source>
</evidence>
<keyword evidence="10" id="KW-0695">RNA-directed DNA polymerase</keyword>
<dbReference type="Proteomes" id="UP000765509">
    <property type="component" value="Unassembled WGS sequence"/>
</dbReference>
<name>A0A9Q3JD90_9BASI</name>
<comment type="caution">
    <text evidence="17">The sequence shown here is derived from an EMBL/GenBank/DDBJ whole genome shotgun (WGS) entry which is preliminary data.</text>
</comment>
<keyword evidence="6" id="KW-0378">Hydrolase</keyword>
<organism evidence="17 18">
    <name type="scientific">Austropuccinia psidii MF-1</name>
    <dbReference type="NCBI Taxonomy" id="1389203"/>
    <lineage>
        <taxon>Eukaryota</taxon>
        <taxon>Fungi</taxon>
        <taxon>Dikarya</taxon>
        <taxon>Basidiomycota</taxon>
        <taxon>Pucciniomycotina</taxon>
        <taxon>Pucciniomycetes</taxon>
        <taxon>Pucciniales</taxon>
        <taxon>Sphaerophragmiaceae</taxon>
        <taxon>Austropuccinia</taxon>
    </lineage>
</organism>
<dbReference type="InterPro" id="IPR012337">
    <property type="entry name" value="RNaseH-like_sf"/>
</dbReference>
<keyword evidence="5" id="KW-0255">Endonuclease</keyword>
<dbReference type="PANTHER" id="PTHR42648:SF11">
    <property type="entry name" value="TRANSPOSON TY4-P GAG-POL POLYPROTEIN"/>
    <property type="match status" value="1"/>
</dbReference>
<proteinExistence type="predicted"/>
<dbReference type="GO" id="GO:0005634">
    <property type="term" value="C:nucleus"/>
    <property type="evidence" value="ECO:0007669"/>
    <property type="project" value="UniProtKB-ARBA"/>
</dbReference>
<reference evidence="17" key="1">
    <citation type="submission" date="2021-03" db="EMBL/GenBank/DDBJ databases">
        <title>Draft genome sequence of rust myrtle Austropuccinia psidii MF-1, a brazilian biotype.</title>
        <authorList>
            <person name="Quecine M.C."/>
            <person name="Pachon D.M.R."/>
            <person name="Bonatelli M.L."/>
            <person name="Correr F.H."/>
            <person name="Franceschini L.M."/>
            <person name="Leite T.F."/>
            <person name="Margarido G.R.A."/>
            <person name="Almeida C.A."/>
            <person name="Ferrarezi J.A."/>
            <person name="Labate C.A."/>
        </authorList>
    </citation>
    <scope>NUCLEOTIDE SEQUENCE</scope>
    <source>
        <strain evidence="17">MF-1</strain>
    </source>
</reference>
<comment type="catalytic activity">
    <reaction evidence="14">
        <text>DNA(n) + a 2'-deoxyribonucleoside 5'-triphosphate = DNA(n+1) + diphosphate</text>
        <dbReference type="Rhea" id="RHEA:22508"/>
        <dbReference type="Rhea" id="RHEA-COMP:17339"/>
        <dbReference type="Rhea" id="RHEA-COMP:17340"/>
        <dbReference type="ChEBI" id="CHEBI:33019"/>
        <dbReference type="ChEBI" id="CHEBI:61560"/>
        <dbReference type="ChEBI" id="CHEBI:173112"/>
        <dbReference type="EC" id="2.7.7.7"/>
    </reaction>
</comment>
<evidence type="ECO:0000256" key="12">
    <source>
        <dbReference type="ARBA" id="ARBA00023172"/>
    </source>
</evidence>
<sequence>MQGKNKGINNLTTAPYTPQQNTFAERGNHITITKARCLLKDSGLDKSFWAEAVRAATYLENITPKKSLSYYTPYHKWFERDPTYQNLQLFGCVCYYVKNQPQGKFTEKGSEEGHREYGILDRQTGKVKITHHARFVPNAFPKQATSETDRITDLPQLTSDLEHQITNDSLTTTKIECPRKDLPKSPTNNPLNMNPNTNTSKKKRGDHYEWISVNHPPKSEIQGEVSDPRKIIE</sequence>
<evidence type="ECO:0000256" key="6">
    <source>
        <dbReference type="ARBA" id="ARBA00022801"/>
    </source>
</evidence>
<keyword evidence="7" id="KW-0460">Magnesium</keyword>
<feature type="region of interest" description="Disordered" evidence="15">
    <location>
        <begin position="175"/>
        <end position="233"/>
    </location>
</feature>
<comment type="catalytic activity">
    <reaction evidence="13">
        <text>DNA(n) + a 2'-deoxyribonucleoside 5'-triphosphate = DNA(n+1) + diphosphate</text>
        <dbReference type="Rhea" id="RHEA:22508"/>
        <dbReference type="Rhea" id="RHEA-COMP:17339"/>
        <dbReference type="Rhea" id="RHEA-COMP:17340"/>
        <dbReference type="ChEBI" id="CHEBI:33019"/>
        <dbReference type="ChEBI" id="CHEBI:61560"/>
        <dbReference type="ChEBI" id="CHEBI:173112"/>
        <dbReference type="EC" id="2.7.7.49"/>
    </reaction>
</comment>
<dbReference type="AlphaFoldDB" id="A0A9Q3JD90"/>
<keyword evidence="12" id="KW-0233">DNA recombination</keyword>
<keyword evidence="1" id="KW-0815">Transposition</keyword>
<evidence type="ECO:0000256" key="7">
    <source>
        <dbReference type="ARBA" id="ARBA00022842"/>
    </source>
</evidence>
<keyword evidence="3" id="KW-0540">Nuclease</keyword>
<evidence type="ECO:0000256" key="5">
    <source>
        <dbReference type="ARBA" id="ARBA00022759"/>
    </source>
</evidence>
<evidence type="ECO:0000256" key="13">
    <source>
        <dbReference type="ARBA" id="ARBA00048173"/>
    </source>
</evidence>
<evidence type="ECO:0000313" key="18">
    <source>
        <dbReference type="Proteomes" id="UP000765509"/>
    </source>
</evidence>
<keyword evidence="4" id="KW-0479">Metal-binding</keyword>
<evidence type="ECO:0000256" key="2">
    <source>
        <dbReference type="ARBA" id="ARBA00022695"/>
    </source>
</evidence>
<evidence type="ECO:0000256" key="9">
    <source>
        <dbReference type="ARBA" id="ARBA00022908"/>
    </source>
</evidence>
<dbReference type="InterPro" id="IPR001584">
    <property type="entry name" value="Integrase_cat-core"/>
</dbReference>
<keyword evidence="2" id="KW-0548">Nucleotidyltransferase</keyword>